<keyword evidence="1" id="KW-1133">Transmembrane helix</keyword>
<feature type="transmembrane region" description="Helical" evidence="1">
    <location>
        <begin position="30"/>
        <end position="47"/>
    </location>
</feature>
<sequence>MPDLAMPGQPSNPPIWTLIAAMIAASPDRPWVWVALLAAGAVITGIGQRRA</sequence>
<reference evidence="3" key="1">
    <citation type="journal article" date="2019" name="Int. J. Syst. Evol. Microbiol.">
        <title>The Global Catalogue of Microorganisms (GCM) 10K type strain sequencing project: providing services to taxonomists for standard genome sequencing and annotation.</title>
        <authorList>
            <consortium name="The Broad Institute Genomics Platform"/>
            <consortium name="The Broad Institute Genome Sequencing Center for Infectious Disease"/>
            <person name="Wu L."/>
            <person name="Ma J."/>
        </authorList>
    </citation>
    <scope>NUCLEOTIDE SEQUENCE [LARGE SCALE GENOMIC DNA]</scope>
    <source>
        <strain evidence="3">PCU 347</strain>
    </source>
</reference>
<evidence type="ECO:0000313" key="2">
    <source>
        <dbReference type="EMBL" id="MFC4329191.1"/>
    </source>
</evidence>
<accession>A0ABV8TET0</accession>
<keyword evidence="3" id="KW-1185">Reference proteome</keyword>
<proteinExistence type="predicted"/>
<evidence type="ECO:0000313" key="3">
    <source>
        <dbReference type="Proteomes" id="UP001595824"/>
    </source>
</evidence>
<dbReference type="RefSeq" id="WP_381739620.1">
    <property type="nucleotide sequence ID" value="NZ_JBHSDP010000015.1"/>
</dbReference>
<dbReference type="EMBL" id="JBHSDP010000015">
    <property type="protein sequence ID" value="MFC4329191.1"/>
    <property type="molecule type" value="Genomic_DNA"/>
</dbReference>
<dbReference type="Proteomes" id="UP001595824">
    <property type="component" value="Unassembled WGS sequence"/>
</dbReference>
<protein>
    <submittedName>
        <fullName evidence="2">Uncharacterized protein</fullName>
    </submittedName>
</protein>
<keyword evidence="1" id="KW-0812">Transmembrane</keyword>
<gene>
    <name evidence="2" type="ORF">ACFPC0_15495</name>
</gene>
<keyword evidence="1" id="KW-0472">Membrane</keyword>
<organism evidence="2 3">
    <name type="scientific">Streptomyces andamanensis</name>
    <dbReference type="NCBI Taxonomy" id="1565035"/>
    <lineage>
        <taxon>Bacteria</taxon>
        <taxon>Bacillati</taxon>
        <taxon>Actinomycetota</taxon>
        <taxon>Actinomycetes</taxon>
        <taxon>Kitasatosporales</taxon>
        <taxon>Streptomycetaceae</taxon>
        <taxon>Streptomyces</taxon>
    </lineage>
</organism>
<comment type="caution">
    <text evidence="2">The sequence shown here is derived from an EMBL/GenBank/DDBJ whole genome shotgun (WGS) entry which is preliminary data.</text>
</comment>
<name>A0ABV8TET0_9ACTN</name>
<evidence type="ECO:0000256" key="1">
    <source>
        <dbReference type="SAM" id="Phobius"/>
    </source>
</evidence>